<protein>
    <submittedName>
        <fullName evidence="2">Uncharacterized protein</fullName>
    </submittedName>
</protein>
<dbReference type="Proteomes" id="UP001634007">
    <property type="component" value="Unassembled WGS sequence"/>
</dbReference>
<evidence type="ECO:0000256" key="1">
    <source>
        <dbReference type="SAM" id="MobiDB-lite"/>
    </source>
</evidence>
<gene>
    <name evidence="2" type="ORF">ACJRO7_005747</name>
</gene>
<reference evidence="2 3" key="1">
    <citation type="submission" date="2024-11" db="EMBL/GenBank/DDBJ databases">
        <title>Chromosome-level genome assembly of Eucalyptus globulus Labill. provides insights into its genome evolution.</title>
        <authorList>
            <person name="Li X."/>
        </authorList>
    </citation>
    <scope>NUCLEOTIDE SEQUENCE [LARGE SCALE GENOMIC DNA]</scope>
    <source>
        <strain evidence="2">CL2024</strain>
        <tissue evidence="2">Fresh tender leaves</tissue>
    </source>
</reference>
<evidence type="ECO:0000313" key="3">
    <source>
        <dbReference type="Proteomes" id="UP001634007"/>
    </source>
</evidence>
<keyword evidence="3" id="KW-1185">Reference proteome</keyword>
<dbReference type="EMBL" id="JBJKBG010000010">
    <property type="protein sequence ID" value="KAL3720980.1"/>
    <property type="molecule type" value="Genomic_DNA"/>
</dbReference>
<feature type="region of interest" description="Disordered" evidence="1">
    <location>
        <begin position="231"/>
        <end position="254"/>
    </location>
</feature>
<accession>A0ABD3J0C0</accession>
<feature type="compositionally biased region" description="Basic and acidic residues" evidence="1">
    <location>
        <begin position="241"/>
        <end position="254"/>
    </location>
</feature>
<proteinExistence type="predicted"/>
<dbReference type="InterPro" id="IPR011990">
    <property type="entry name" value="TPR-like_helical_dom_sf"/>
</dbReference>
<name>A0ABD3J0C0_EUCGL</name>
<evidence type="ECO:0000313" key="2">
    <source>
        <dbReference type="EMBL" id="KAL3720980.1"/>
    </source>
</evidence>
<dbReference type="AlphaFoldDB" id="A0ABD3J0C0"/>
<feature type="region of interest" description="Disordered" evidence="1">
    <location>
        <begin position="1"/>
        <end position="48"/>
    </location>
</feature>
<dbReference type="InterPro" id="IPR044190">
    <property type="entry name" value="THA8-like"/>
</dbReference>
<comment type="caution">
    <text evidence="2">The sequence shown here is derived from an EMBL/GenBank/DDBJ whole genome shotgun (WGS) entry which is preliminary data.</text>
</comment>
<dbReference type="PANTHER" id="PTHR47594:SF3">
    <property type="entry name" value="PROTEIN THYLAKOID ASSEMBLY 8, CHLOROPLASTIC"/>
    <property type="match status" value="1"/>
</dbReference>
<dbReference type="Gene3D" id="1.25.40.10">
    <property type="entry name" value="Tetratricopeptide repeat domain"/>
    <property type="match status" value="1"/>
</dbReference>
<organism evidence="2 3">
    <name type="scientific">Eucalyptus globulus</name>
    <name type="common">Tasmanian blue gum</name>
    <dbReference type="NCBI Taxonomy" id="34317"/>
    <lineage>
        <taxon>Eukaryota</taxon>
        <taxon>Viridiplantae</taxon>
        <taxon>Streptophyta</taxon>
        <taxon>Embryophyta</taxon>
        <taxon>Tracheophyta</taxon>
        <taxon>Spermatophyta</taxon>
        <taxon>Magnoliopsida</taxon>
        <taxon>eudicotyledons</taxon>
        <taxon>Gunneridae</taxon>
        <taxon>Pentapetalae</taxon>
        <taxon>rosids</taxon>
        <taxon>malvids</taxon>
        <taxon>Myrtales</taxon>
        <taxon>Myrtaceae</taxon>
        <taxon>Myrtoideae</taxon>
        <taxon>Eucalypteae</taxon>
        <taxon>Eucalyptus</taxon>
    </lineage>
</organism>
<dbReference type="PANTHER" id="PTHR47594">
    <property type="entry name" value="PPR CONTAINING PLANT-LIKE PROTEIN"/>
    <property type="match status" value="1"/>
</dbReference>
<sequence length="254" mass="26909">MTTTFSLRSIPRASLHPPPRRLSPAAGGGGGGGHLSIRCGPRGNRGPLVKGRTLSTEAIQAVQSLKRAHQTDADPAAAAAPALPSHLRRSLTRLLKADLLAALRELLRQDRCALALQVLAVARSEHGPVALSLYADVASALARQGMGEEIDALVEELEREEGPVEWGDKAVPRLLKAVIGAGRRGAAVRIYGMMRRSGWGPGAKSEDHAVKVLSRGLRRMGEVGLADEIDKEFGLGGGGDSGDRPDQEREVLRV</sequence>